<dbReference type="PROSITE" id="PS50969">
    <property type="entry name" value="FCP1"/>
    <property type="match status" value="1"/>
</dbReference>
<dbReference type="NCBIfam" id="TIGR02251">
    <property type="entry name" value="HIF-SF_euk"/>
    <property type="match status" value="1"/>
</dbReference>
<accession>A0A8J8NZP5</accession>
<name>A0A8J8NZP5_HALGN</name>
<evidence type="ECO:0000259" key="1">
    <source>
        <dbReference type="PROSITE" id="PS50969"/>
    </source>
</evidence>
<dbReference type="GO" id="GO:0016791">
    <property type="term" value="F:phosphatase activity"/>
    <property type="evidence" value="ECO:0007669"/>
    <property type="project" value="InterPro"/>
</dbReference>
<dbReference type="PANTHER" id="PTHR12210">
    <property type="entry name" value="DULLARD PROTEIN PHOSPHATASE"/>
    <property type="match status" value="1"/>
</dbReference>
<reference evidence="2" key="1">
    <citation type="submission" date="2019-06" db="EMBL/GenBank/DDBJ databases">
        <authorList>
            <person name="Zheng W."/>
        </authorList>
    </citation>
    <scope>NUCLEOTIDE SEQUENCE</scope>
    <source>
        <strain evidence="2">QDHG01</strain>
    </source>
</reference>
<feature type="domain" description="FCP1 homology" evidence="1">
    <location>
        <begin position="39"/>
        <end position="209"/>
    </location>
</feature>
<dbReference type="Proteomes" id="UP000785679">
    <property type="component" value="Unassembled WGS sequence"/>
</dbReference>
<dbReference type="EMBL" id="RRYP01002050">
    <property type="protein sequence ID" value="TNV85192.1"/>
    <property type="molecule type" value="Genomic_DNA"/>
</dbReference>
<dbReference type="SMART" id="SM00577">
    <property type="entry name" value="CPDc"/>
    <property type="match status" value="1"/>
</dbReference>
<organism evidence="2 3">
    <name type="scientific">Halteria grandinella</name>
    <dbReference type="NCBI Taxonomy" id="5974"/>
    <lineage>
        <taxon>Eukaryota</taxon>
        <taxon>Sar</taxon>
        <taxon>Alveolata</taxon>
        <taxon>Ciliophora</taxon>
        <taxon>Intramacronucleata</taxon>
        <taxon>Spirotrichea</taxon>
        <taxon>Stichotrichia</taxon>
        <taxon>Sporadotrichida</taxon>
        <taxon>Halteriidae</taxon>
        <taxon>Halteria</taxon>
    </lineage>
</organism>
<dbReference type="InterPro" id="IPR036412">
    <property type="entry name" value="HAD-like_sf"/>
</dbReference>
<dbReference type="AlphaFoldDB" id="A0A8J8NZP5"/>
<dbReference type="SUPFAM" id="SSF56784">
    <property type="entry name" value="HAD-like"/>
    <property type="match status" value="1"/>
</dbReference>
<dbReference type="InterPro" id="IPR004274">
    <property type="entry name" value="FCP1_dom"/>
</dbReference>
<sequence length="255" mass="28967">MIKNRIVQTLIDNIEAVRTLPPYEHTPKSSNPLLPISTNSIKKMTLVLDLDETLVHCSLTPFPGYTEIVELSTSNGDSSPSHSIKIYVSYRPYLFEFLEYCSQHFEIVLFTAGDQQYADSILMRIDPQNRYFTHRLYRQHCVPVTTSTQAQLYVKDLSALGRNLSHTLIIDNSITAFGFHLDSGIPIPSFYGQANDSEFFGVLNILDAILRFSSLPECREAAFDVRNNLKEIFNIESQVFPKLPREVAGQVIQTE</sequence>
<evidence type="ECO:0000313" key="3">
    <source>
        <dbReference type="Proteomes" id="UP000785679"/>
    </source>
</evidence>
<dbReference type="Pfam" id="PF03031">
    <property type="entry name" value="NIF"/>
    <property type="match status" value="1"/>
</dbReference>
<comment type="caution">
    <text evidence="2">The sequence shown here is derived from an EMBL/GenBank/DDBJ whole genome shotgun (WGS) entry which is preliminary data.</text>
</comment>
<keyword evidence="3" id="KW-1185">Reference proteome</keyword>
<dbReference type="InterPro" id="IPR050365">
    <property type="entry name" value="TIM50"/>
</dbReference>
<protein>
    <recommendedName>
        <fullName evidence="1">FCP1 homology domain-containing protein</fullName>
    </recommendedName>
</protein>
<gene>
    <name evidence="2" type="ORF">FGO68_gene4264</name>
</gene>
<dbReference type="Gene3D" id="3.40.50.1000">
    <property type="entry name" value="HAD superfamily/HAD-like"/>
    <property type="match status" value="1"/>
</dbReference>
<dbReference type="CDD" id="cd07521">
    <property type="entry name" value="HAD_FCP1-like"/>
    <property type="match status" value="1"/>
</dbReference>
<dbReference type="InterPro" id="IPR023214">
    <property type="entry name" value="HAD_sf"/>
</dbReference>
<dbReference type="InterPro" id="IPR011948">
    <property type="entry name" value="Dullard_phosphatase"/>
</dbReference>
<evidence type="ECO:0000313" key="2">
    <source>
        <dbReference type="EMBL" id="TNV85192.1"/>
    </source>
</evidence>
<proteinExistence type="predicted"/>
<dbReference type="OrthoDB" id="277011at2759"/>